<dbReference type="EMBL" id="GBRH01233353">
    <property type="protein sequence ID" value="JAD64542.1"/>
    <property type="molecule type" value="Transcribed_RNA"/>
</dbReference>
<protein>
    <submittedName>
        <fullName evidence="1">Uncharacterized protein</fullName>
    </submittedName>
</protein>
<organism evidence="1">
    <name type="scientific">Arundo donax</name>
    <name type="common">Giant reed</name>
    <name type="synonym">Donax arundinaceus</name>
    <dbReference type="NCBI Taxonomy" id="35708"/>
    <lineage>
        <taxon>Eukaryota</taxon>
        <taxon>Viridiplantae</taxon>
        <taxon>Streptophyta</taxon>
        <taxon>Embryophyta</taxon>
        <taxon>Tracheophyta</taxon>
        <taxon>Spermatophyta</taxon>
        <taxon>Magnoliopsida</taxon>
        <taxon>Liliopsida</taxon>
        <taxon>Poales</taxon>
        <taxon>Poaceae</taxon>
        <taxon>PACMAD clade</taxon>
        <taxon>Arundinoideae</taxon>
        <taxon>Arundineae</taxon>
        <taxon>Arundo</taxon>
    </lineage>
</organism>
<sequence length="24" mass="2859">MFRDKYISCPQIQTRSKLNLESSN</sequence>
<dbReference type="AlphaFoldDB" id="A0A0A9BZ59"/>
<name>A0A0A9BZ59_ARUDO</name>
<accession>A0A0A9BZ59</accession>
<reference evidence="1" key="1">
    <citation type="submission" date="2014-09" db="EMBL/GenBank/DDBJ databases">
        <authorList>
            <person name="Magalhaes I.L.F."/>
            <person name="Oliveira U."/>
            <person name="Santos F.R."/>
            <person name="Vidigal T.H.D.A."/>
            <person name="Brescovit A.D."/>
            <person name="Santos A.J."/>
        </authorList>
    </citation>
    <scope>NUCLEOTIDE SEQUENCE</scope>
    <source>
        <tissue evidence="1">Shoot tissue taken approximately 20 cm above the soil surface</tissue>
    </source>
</reference>
<reference evidence="1" key="2">
    <citation type="journal article" date="2015" name="Data Brief">
        <title>Shoot transcriptome of the giant reed, Arundo donax.</title>
        <authorList>
            <person name="Barrero R.A."/>
            <person name="Guerrero F.D."/>
            <person name="Moolhuijzen P."/>
            <person name="Goolsby J.A."/>
            <person name="Tidwell J."/>
            <person name="Bellgard S.E."/>
            <person name="Bellgard M.I."/>
        </authorList>
    </citation>
    <scope>NUCLEOTIDE SEQUENCE</scope>
    <source>
        <tissue evidence="1">Shoot tissue taken approximately 20 cm above the soil surface</tissue>
    </source>
</reference>
<proteinExistence type="predicted"/>
<evidence type="ECO:0000313" key="1">
    <source>
        <dbReference type="EMBL" id="JAD64542.1"/>
    </source>
</evidence>